<sequence length="116" mass="13562">MATSSVQDTSDELELMKQRLDELEVKQKNTPEENTTERHFPFTEDILAKPLPEKLKMPQLTSYEDDNDPVGHLDRNTSWMELQGANDAIMCRAFLLTFENRAMRWLKKLPQHSIRS</sequence>
<protein>
    <submittedName>
        <fullName evidence="2">Gag-pol polyprotein</fullName>
    </submittedName>
</protein>
<organism evidence="2 3">
    <name type="scientific">Abeliophyllum distichum</name>
    <dbReference type="NCBI Taxonomy" id="126358"/>
    <lineage>
        <taxon>Eukaryota</taxon>
        <taxon>Viridiplantae</taxon>
        <taxon>Streptophyta</taxon>
        <taxon>Embryophyta</taxon>
        <taxon>Tracheophyta</taxon>
        <taxon>Spermatophyta</taxon>
        <taxon>Magnoliopsida</taxon>
        <taxon>eudicotyledons</taxon>
        <taxon>Gunneridae</taxon>
        <taxon>Pentapetalae</taxon>
        <taxon>asterids</taxon>
        <taxon>lamiids</taxon>
        <taxon>Lamiales</taxon>
        <taxon>Oleaceae</taxon>
        <taxon>Forsythieae</taxon>
        <taxon>Abeliophyllum</taxon>
    </lineage>
</organism>
<evidence type="ECO:0000313" key="3">
    <source>
        <dbReference type="Proteomes" id="UP001604336"/>
    </source>
</evidence>
<dbReference type="Proteomes" id="UP001604336">
    <property type="component" value="Unassembled WGS sequence"/>
</dbReference>
<comment type="caution">
    <text evidence="2">The sequence shown here is derived from an EMBL/GenBank/DDBJ whole genome shotgun (WGS) entry which is preliminary data.</text>
</comment>
<evidence type="ECO:0000313" key="2">
    <source>
        <dbReference type="EMBL" id="KAL2517729.1"/>
    </source>
</evidence>
<accession>A0ABD1TYB8</accession>
<dbReference type="PANTHER" id="PTHR33223:SF10">
    <property type="entry name" value="AMINOTRANSFERASE-LIKE PLANT MOBILE DOMAIN-CONTAINING PROTEIN"/>
    <property type="match status" value="1"/>
</dbReference>
<dbReference type="PANTHER" id="PTHR33223">
    <property type="entry name" value="CCHC-TYPE DOMAIN-CONTAINING PROTEIN"/>
    <property type="match status" value="1"/>
</dbReference>
<dbReference type="AlphaFoldDB" id="A0ABD1TYB8"/>
<reference evidence="3" key="1">
    <citation type="submission" date="2024-07" db="EMBL/GenBank/DDBJ databases">
        <title>Two chromosome-level genome assemblies of Korean endemic species Abeliophyllum distichum and Forsythia ovata (Oleaceae).</title>
        <authorList>
            <person name="Jang H."/>
        </authorList>
    </citation>
    <scope>NUCLEOTIDE SEQUENCE [LARGE SCALE GENOMIC DNA]</scope>
</reference>
<name>A0ABD1TYB8_9LAMI</name>
<feature type="region of interest" description="Disordered" evidence="1">
    <location>
        <begin position="25"/>
        <end position="44"/>
    </location>
</feature>
<keyword evidence="3" id="KW-1185">Reference proteome</keyword>
<gene>
    <name evidence="2" type="ORF">Adt_13976</name>
</gene>
<feature type="compositionally biased region" description="Basic and acidic residues" evidence="1">
    <location>
        <begin position="25"/>
        <end position="42"/>
    </location>
</feature>
<evidence type="ECO:0000256" key="1">
    <source>
        <dbReference type="SAM" id="MobiDB-lite"/>
    </source>
</evidence>
<proteinExistence type="predicted"/>
<dbReference type="EMBL" id="JBFOLK010000004">
    <property type="protein sequence ID" value="KAL2517729.1"/>
    <property type="molecule type" value="Genomic_DNA"/>
</dbReference>